<feature type="compositionally biased region" description="Basic and acidic residues" evidence="1">
    <location>
        <begin position="170"/>
        <end position="196"/>
    </location>
</feature>
<organism evidence="2">
    <name type="scientific">Cyprideis torosa</name>
    <dbReference type="NCBI Taxonomy" id="163714"/>
    <lineage>
        <taxon>Eukaryota</taxon>
        <taxon>Metazoa</taxon>
        <taxon>Ecdysozoa</taxon>
        <taxon>Arthropoda</taxon>
        <taxon>Crustacea</taxon>
        <taxon>Oligostraca</taxon>
        <taxon>Ostracoda</taxon>
        <taxon>Podocopa</taxon>
        <taxon>Podocopida</taxon>
        <taxon>Cytherocopina</taxon>
        <taxon>Cytheroidea</taxon>
        <taxon>Cytherideidae</taxon>
        <taxon>Cyprideis</taxon>
    </lineage>
</organism>
<evidence type="ECO:0000313" key="2">
    <source>
        <dbReference type="EMBL" id="CAD7228142.1"/>
    </source>
</evidence>
<proteinExistence type="predicted"/>
<feature type="compositionally biased region" description="Low complexity" evidence="1">
    <location>
        <begin position="197"/>
        <end position="221"/>
    </location>
</feature>
<protein>
    <submittedName>
        <fullName evidence="2">Uncharacterized protein</fullName>
    </submittedName>
</protein>
<dbReference type="AlphaFoldDB" id="A0A7R8WFD4"/>
<feature type="compositionally biased region" description="Basic and acidic residues" evidence="1">
    <location>
        <begin position="131"/>
        <end position="155"/>
    </location>
</feature>
<evidence type="ECO:0000256" key="1">
    <source>
        <dbReference type="SAM" id="MobiDB-lite"/>
    </source>
</evidence>
<feature type="region of interest" description="Disordered" evidence="1">
    <location>
        <begin position="52"/>
        <end position="264"/>
    </location>
</feature>
<name>A0A7R8WFD4_9CRUS</name>
<gene>
    <name evidence="2" type="ORF">CTOB1V02_LOCUS6031</name>
</gene>
<feature type="compositionally biased region" description="Basic and acidic residues" evidence="1">
    <location>
        <begin position="52"/>
        <end position="74"/>
    </location>
</feature>
<sequence length="413" mass="45409">MENPKDEVNLAVALKFLNSKGVVLSPRPETFAFKRLQCDNDFLLKALHHYNQHEERKKSEADKRKTSPHEDAPSTKKRKQQLFGEEIRQAGVPHNRDSSTEQSSDQSDEDVKKDTGKKPAATQAVKPAHASAKEKSSSQESSHESDEEVKKDTGKKPAATQAVKPAASSPKEKSSSQESSHESDEEVKKDTTEKKPAATQAGKPAAASPKTDSSSEQSSDEYSSRPRRASMRPPNIMATPGRRERFPPLESPTISRRPVRDDGSAHNRAVVSILDLPSTPPAADLRVSVGRSAHPATYCCELIRNGGRRGGTFNVSEWPIPAISLSIASTEPLRALEEELKTSKDSKKRQTHSFNRSSSSSGGGAEDFKGLQKETDGHGYMNFQLANTQDFHSLHFCEDPWGIIRPCHLQQGK</sequence>
<accession>A0A7R8WFD4</accession>
<dbReference type="EMBL" id="OB661402">
    <property type="protein sequence ID" value="CAD7228142.1"/>
    <property type="molecule type" value="Genomic_DNA"/>
</dbReference>
<reference evidence="2" key="1">
    <citation type="submission" date="2020-11" db="EMBL/GenBank/DDBJ databases">
        <authorList>
            <person name="Tran Van P."/>
        </authorList>
    </citation>
    <scope>NUCLEOTIDE SEQUENCE</scope>
</reference>
<feature type="region of interest" description="Disordered" evidence="1">
    <location>
        <begin position="340"/>
        <end position="373"/>
    </location>
</feature>